<sequence length="249" mass="26518">MRADVNGVDTWYEVRGEGEPVVLLHGGFSDSRDFEDNLAGLADRFRVYLVDRRAHGRTPDVPGPVTSDDLADDVAAFLSDVVGGPAHVVGYSAGGVVALAVALRHPGLVRRLVLISTAFAADGWLFLPDPAGELPAELADRYAEVSPDGRDHLPVVVAKFGEAARGKGCTAEALHDVDVPALVLAADDDLIRLDHTVAMYQALPQGQLAVVPGSSHLLLFERPGLCRGLVADFLTTDPHRLMPIARAPR</sequence>
<dbReference type="Gene3D" id="3.40.50.1820">
    <property type="entry name" value="alpha/beta hydrolase"/>
    <property type="match status" value="1"/>
</dbReference>
<evidence type="ECO:0000313" key="2">
    <source>
        <dbReference type="EMBL" id="MBB4964339.1"/>
    </source>
</evidence>
<dbReference type="InterPro" id="IPR029058">
    <property type="entry name" value="AB_hydrolase_fold"/>
</dbReference>
<evidence type="ECO:0000313" key="3">
    <source>
        <dbReference type="Proteomes" id="UP000542674"/>
    </source>
</evidence>
<dbReference type="GO" id="GO:0046503">
    <property type="term" value="P:glycerolipid catabolic process"/>
    <property type="evidence" value="ECO:0007669"/>
    <property type="project" value="TreeGrafter"/>
</dbReference>
<dbReference type="AlphaFoldDB" id="A0A7W7WUJ8"/>
<keyword evidence="3" id="KW-1185">Reference proteome</keyword>
<dbReference type="SUPFAM" id="SSF53474">
    <property type="entry name" value="alpha/beta-Hydrolases"/>
    <property type="match status" value="1"/>
</dbReference>
<dbReference type="InterPro" id="IPR000073">
    <property type="entry name" value="AB_hydrolase_1"/>
</dbReference>
<dbReference type="RefSeq" id="WP_184667286.1">
    <property type="nucleotide sequence ID" value="NZ_BAABAI010000027.1"/>
</dbReference>
<comment type="caution">
    <text evidence="2">The sequence shown here is derived from an EMBL/GenBank/DDBJ whole genome shotgun (WGS) entry which is preliminary data.</text>
</comment>
<dbReference type="Proteomes" id="UP000542674">
    <property type="component" value="Unassembled WGS sequence"/>
</dbReference>
<evidence type="ECO:0000259" key="1">
    <source>
        <dbReference type="Pfam" id="PF12697"/>
    </source>
</evidence>
<dbReference type="Pfam" id="PF12697">
    <property type="entry name" value="Abhydrolase_6"/>
    <property type="match status" value="1"/>
</dbReference>
<dbReference type="InterPro" id="IPR050471">
    <property type="entry name" value="AB_hydrolase"/>
</dbReference>
<dbReference type="PANTHER" id="PTHR43433:SF5">
    <property type="entry name" value="AB HYDROLASE-1 DOMAIN-CONTAINING PROTEIN"/>
    <property type="match status" value="1"/>
</dbReference>
<protein>
    <submittedName>
        <fullName evidence="2">Pimeloyl-ACP methyl ester carboxylesterase</fullName>
    </submittedName>
</protein>
<name>A0A7W7WUJ8_9PSEU</name>
<dbReference type="EMBL" id="JACHJS010000001">
    <property type="protein sequence ID" value="MBB4964339.1"/>
    <property type="molecule type" value="Genomic_DNA"/>
</dbReference>
<accession>A0A7W7WUJ8</accession>
<feature type="domain" description="AB hydrolase-1" evidence="1">
    <location>
        <begin position="21"/>
        <end position="223"/>
    </location>
</feature>
<dbReference type="PANTHER" id="PTHR43433">
    <property type="entry name" value="HYDROLASE, ALPHA/BETA FOLD FAMILY PROTEIN"/>
    <property type="match status" value="1"/>
</dbReference>
<gene>
    <name evidence="2" type="ORF">F4559_001698</name>
</gene>
<dbReference type="PRINTS" id="PR00111">
    <property type="entry name" value="ABHYDROLASE"/>
</dbReference>
<reference evidence="2 3" key="1">
    <citation type="submission" date="2020-08" db="EMBL/GenBank/DDBJ databases">
        <title>Sequencing the genomes of 1000 actinobacteria strains.</title>
        <authorList>
            <person name="Klenk H.-P."/>
        </authorList>
    </citation>
    <scope>NUCLEOTIDE SEQUENCE [LARGE SCALE GENOMIC DNA]</scope>
    <source>
        <strain evidence="2 3">DSM 45084</strain>
    </source>
</reference>
<organism evidence="2 3">
    <name type="scientific">Saccharothrix violaceirubra</name>
    <dbReference type="NCBI Taxonomy" id="413306"/>
    <lineage>
        <taxon>Bacteria</taxon>
        <taxon>Bacillati</taxon>
        <taxon>Actinomycetota</taxon>
        <taxon>Actinomycetes</taxon>
        <taxon>Pseudonocardiales</taxon>
        <taxon>Pseudonocardiaceae</taxon>
        <taxon>Saccharothrix</taxon>
    </lineage>
</organism>
<dbReference type="GO" id="GO:0004806">
    <property type="term" value="F:triacylglycerol lipase activity"/>
    <property type="evidence" value="ECO:0007669"/>
    <property type="project" value="TreeGrafter"/>
</dbReference>
<proteinExistence type="predicted"/>